<evidence type="ECO:0000259" key="9">
    <source>
        <dbReference type="PROSITE" id="PS51915"/>
    </source>
</evidence>
<dbReference type="InterPro" id="IPR036236">
    <property type="entry name" value="Znf_C2H2_sf"/>
</dbReference>
<dbReference type="RefSeq" id="XP_062699707.1">
    <property type="nucleotide sequence ID" value="XM_062843723.1"/>
</dbReference>
<dbReference type="EnsemblMetazoa" id="AALFPA23_022598.R33534">
    <property type="protein sequence ID" value="AALFPA23_022598.P33534"/>
    <property type="gene ID" value="AALFPA23_022598"/>
</dbReference>
<dbReference type="Gene3D" id="3.30.160.60">
    <property type="entry name" value="Classic Zinc Finger"/>
    <property type="match status" value="5"/>
</dbReference>
<proteinExistence type="predicted"/>
<feature type="region of interest" description="Disordered" evidence="7">
    <location>
        <begin position="1"/>
        <end position="23"/>
    </location>
</feature>
<dbReference type="RefSeq" id="XP_062699706.1">
    <property type="nucleotide sequence ID" value="XM_062843722.1"/>
</dbReference>
<dbReference type="RefSeq" id="XP_062699709.1">
    <property type="nucleotide sequence ID" value="XM_062843725.1"/>
</dbReference>
<evidence type="ECO:0000313" key="10">
    <source>
        <dbReference type="EnsemblMetazoa" id="AALFPA23_022598.P33537"/>
    </source>
</evidence>
<dbReference type="EnsemblMetazoa" id="AALFPA23_022598.R33531">
    <property type="protein sequence ID" value="AALFPA23_022598.P33531"/>
    <property type="gene ID" value="AALFPA23_022598"/>
</dbReference>
<dbReference type="Proteomes" id="UP000069940">
    <property type="component" value="Unassembled WGS sequence"/>
</dbReference>
<dbReference type="PROSITE" id="PS51915">
    <property type="entry name" value="ZAD"/>
    <property type="match status" value="1"/>
</dbReference>
<feature type="domain" description="C2H2-type" evidence="8">
    <location>
        <begin position="408"/>
        <end position="435"/>
    </location>
</feature>
<dbReference type="GeneID" id="109430082"/>
<feature type="binding site" evidence="6">
    <location>
        <position position="80"/>
    </location>
    <ligand>
        <name>Zn(2+)</name>
        <dbReference type="ChEBI" id="CHEBI:29105"/>
    </ligand>
</feature>
<accession>A0ABM1ZXP4</accession>
<dbReference type="SUPFAM" id="SSF57716">
    <property type="entry name" value="Glucocorticoid receptor-like (DNA-binding domain)"/>
    <property type="match status" value="1"/>
</dbReference>
<keyword evidence="4 6" id="KW-0862">Zinc</keyword>
<dbReference type="InterPro" id="IPR013087">
    <property type="entry name" value="Znf_C2H2_type"/>
</dbReference>
<dbReference type="RefSeq" id="XP_019561659.2">
    <property type="nucleotide sequence ID" value="XM_019706114.3"/>
</dbReference>
<keyword evidence="11" id="KW-1185">Reference proteome</keyword>
<reference evidence="11" key="1">
    <citation type="journal article" date="2015" name="Proc. Natl. Acad. Sci. U.S.A.">
        <title>Genome sequence of the Asian Tiger mosquito, Aedes albopictus, reveals insights into its biology, genetics, and evolution.</title>
        <authorList>
            <person name="Chen X.G."/>
            <person name="Jiang X."/>
            <person name="Gu J."/>
            <person name="Xu M."/>
            <person name="Wu Y."/>
            <person name="Deng Y."/>
            <person name="Zhang C."/>
            <person name="Bonizzoni M."/>
            <person name="Dermauw W."/>
            <person name="Vontas J."/>
            <person name="Armbruster P."/>
            <person name="Huang X."/>
            <person name="Yang Y."/>
            <person name="Zhang H."/>
            <person name="He W."/>
            <person name="Peng H."/>
            <person name="Liu Y."/>
            <person name="Wu K."/>
            <person name="Chen J."/>
            <person name="Lirakis M."/>
            <person name="Topalis P."/>
            <person name="Van Leeuwen T."/>
            <person name="Hall A.B."/>
            <person name="Jiang X."/>
            <person name="Thorpe C."/>
            <person name="Mueller R.L."/>
            <person name="Sun C."/>
            <person name="Waterhouse R.M."/>
            <person name="Yan G."/>
            <person name="Tu Z.J."/>
            <person name="Fang X."/>
            <person name="James A.A."/>
        </authorList>
    </citation>
    <scope>NUCLEOTIDE SEQUENCE [LARGE SCALE GENOMIC DNA]</scope>
    <source>
        <strain evidence="11">Foshan</strain>
    </source>
</reference>
<feature type="domain" description="C2H2-type" evidence="8">
    <location>
        <begin position="343"/>
        <end position="371"/>
    </location>
</feature>
<feature type="binding site" evidence="6">
    <location>
        <position position="30"/>
    </location>
    <ligand>
        <name>Zn(2+)</name>
        <dbReference type="ChEBI" id="CHEBI:29105"/>
    </ligand>
</feature>
<dbReference type="RefSeq" id="XP_019561656.2">
    <property type="nucleotide sequence ID" value="XM_019706111.3"/>
</dbReference>
<evidence type="ECO:0000313" key="11">
    <source>
        <dbReference type="Proteomes" id="UP000069940"/>
    </source>
</evidence>
<evidence type="ECO:0000256" key="1">
    <source>
        <dbReference type="ARBA" id="ARBA00022723"/>
    </source>
</evidence>
<reference evidence="10" key="2">
    <citation type="submission" date="2025-05" db="UniProtKB">
        <authorList>
            <consortium name="EnsemblMetazoa"/>
        </authorList>
    </citation>
    <scope>IDENTIFICATION</scope>
    <source>
        <strain evidence="10">Foshan</strain>
    </source>
</reference>
<evidence type="ECO:0000256" key="2">
    <source>
        <dbReference type="ARBA" id="ARBA00022737"/>
    </source>
</evidence>
<dbReference type="EnsemblMetazoa" id="AALFPA23_022598.R33535">
    <property type="protein sequence ID" value="AALFPA23_022598.P33535"/>
    <property type="gene ID" value="AALFPA23_022598"/>
</dbReference>
<dbReference type="EnsemblMetazoa" id="AALFPA23_022598.R33537">
    <property type="protein sequence ID" value="AALFPA23_022598.P33537"/>
    <property type="gene ID" value="AALFPA23_022598"/>
</dbReference>
<dbReference type="PROSITE" id="PS00028">
    <property type="entry name" value="ZINC_FINGER_C2H2_1"/>
    <property type="match status" value="8"/>
</dbReference>
<dbReference type="Gene3D" id="3.40.1800.20">
    <property type="match status" value="1"/>
</dbReference>
<dbReference type="PANTHER" id="PTHR24409:SF295">
    <property type="entry name" value="AZ2-RELATED"/>
    <property type="match status" value="1"/>
</dbReference>
<feature type="domain" description="C2H2-type" evidence="8">
    <location>
        <begin position="248"/>
        <end position="276"/>
    </location>
</feature>
<evidence type="ECO:0000256" key="4">
    <source>
        <dbReference type="ARBA" id="ARBA00022833"/>
    </source>
</evidence>
<feature type="domain" description="C2H2-type" evidence="8">
    <location>
        <begin position="494"/>
        <end position="521"/>
    </location>
</feature>
<feature type="domain" description="C2H2-type" evidence="8">
    <location>
        <begin position="437"/>
        <end position="459"/>
    </location>
</feature>
<evidence type="ECO:0000256" key="7">
    <source>
        <dbReference type="SAM" id="MobiDB-lite"/>
    </source>
</evidence>
<sequence length="611" mass="69791">MDIKNHPSASTSKAMRQNRPQEDQSTDSVCRVCMGWASDSDLMVGIFDEQVCSMILAEVLTLVGAVELPTEDDRLPKWCCKGCLKAMESAYKLRILCQESDRKLRHAALADGTAVVVKEEVDEDMLNLMDHEGMLGVEEAVVVKEEVVEDLFNLVDQDGMLNVEEGVVSESLQLPKLEIVDCIEEDEIQQMGDDVGEADGMKEDDGCADSDEVDEDQVEKMSIAVNKPNRRKKPLNPNVYDEVEAVGFKCCGCSYIFNTSEELKTHSKEVHADKKLSIQELKHNKQCDICYKVMANNVYVRIHQQKDKLNYRCKVCGDLFWSRKKVCLHYDRVHDPNPEGPLKVCCACREEFETGEQLKEHSVAVHLPEKPAPDPTRPYACNVCYRSFKSKTLLHAHEFRKLKDAKKHVCIQCGMAFRYPGELKDHEMTHTTGEKVFQCPKCPKAYSNRNAYRKHVASHEVPADKYKCEICGVTLKSLHGLRRHTVQHTGELPHRCPHCPATFAVHAGLNGHLFTHTDKKTLECPICSKQFKRPEEVRKHLKNIHHKQKPFACFFCPKEYARKDRRKQHMLKAHPKKLQSNPLPPIELFGNPWSMRQRTEEAILREQGMVE</sequence>
<dbReference type="Pfam" id="PF07776">
    <property type="entry name" value="zf-AD"/>
    <property type="match status" value="1"/>
</dbReference>
<feature type="domain" description="ZAD" evidence="9">
    <location>
        <begin position="28"/>
        <end position="107"/>
    </location>
</feature>
<keyword evidence="3 5" id="KW-0863">Zinc-finger</keyword>
<organism evidence="10 11">
    <name type="scientific">Aedes albopictus</name>
    <name type="common">Asian tiger mosquito</name>
    <name type="synonym">Stegomyia albopicta</name>
    <dbReference type="NCBI Taxonomy" id="7160"/>
    <lineage>
        <taxon>Eukaryota</taxon>
        <taxon>Metazoa</taxon>
        <taxon>Ecdysozoa</taxon>
        <taxon>Arthropoda</taxon>
        <taxon>Hexapoda</taxon>
        <taxon>Insecta</taxon>
        <taxon>Pterygota</taxon>
        <taxon>Neoptera</taxon>
        <taxon>Endopterygota</taxon>
        <taxon>Diptera</taxon>
        <taxon>Nematocera</taxon>
        <taxon>Culicoidea</taxon>
        <taxon>Culicidae</taxon>
        <taxon>Culicinae</taxon>
        <taxon>Aedini</taxon>
        <taxon>Aedes</taxon>
        <taxon>Stegomyia</taxon>
    </lineage>
</organism>
<feature type="binding site" evidence="6">
    <location>
        <position position="33"/>
    </location>
    <ligand>
        <name>Zn(2+)</name>
        <dbReference type="ChEBI" id="CHEBI:29105"/>
    </ligand>
</feature>
<feature type="binding site" evidence="6">
    <location>
        <position position="83"/>
    </location>
    <ligand>
        <name>Zn(2+)</name>
        <dbReference type="ChEBI" id="CHEBI:29105"/>
    </ligand>
</feature>
<dbReference type="SUPFAM" id="SSF57667">
    <property type="entry name" value="beta-beta-alpha zinc fingers"/>
    <property type="match status" value="3"/>
</dbReference>
<name>A0ABM1ZXP4_AEDAL</name>
<evidence type="ECO:0008006" key="12">
    <source>
        <dbReference type="Google" id="ProtNLM"/>
    </source>
</evidence>
<dbReference type="SMART" id="SM00868">
    <property type="entry name" value="zf-AD"/>
    <property type="match status" value="1"/>
</dbReference>
<dbReference type="EnsemblMetazoa" id="AALFPA23_022598.R33533">
    <property type="protein sequence ID" value="AALFPA23_022598.P33533"/>
    <property type="gene ID" value="AALFPA23_022598"/>
</dbReference>
<dbReference type="EnsemblMetazoa" id="AALFPA23_022598.R33536">
    <property type="protein sequence ID" value="AALFPA23_022598.P33536"/>
    <property type="gene ID" value="AALFPA23_022598"/>
</dbReference>
<evidence type="ECO:0000256" key="5">
    <source>
        <dbReference type="PROSITE-ProRule" id="PRU00042"/>
    </source>
</evidence>
<dbReference type="RefSeq" id="XP_029711924.1">
    <property type="nucleotide sequence ID" value="XM_029856064.2"/>
</dbReference>
<feature type="domain" description="C2H2-type" evidence="8">
    <location>
        <begin position="311"/>
        <end position="339"/>
    </location>
</feature>
<evidence type="ECO:0000256" key="3">
    <source>
        <dbReference type="ARBA" id="ARBA00022771"/>
    </source>
</evidence>
<dbReference type="Pfam" id="PF00096">
    <property type="entry name" value="zf-C2H2"/>
    <property type="match status" value="2"/>
</dbReference>
<dbReference type="SMART" id="SM00355">
    <property type="entry name" value="ZnF_C2H2"/>
    <property type="match status" value="10"/>
</dbReference>
<dbReference type="RefSeq" id="XP_062699708.1">
    <property type="nucleotide sequence ID" value="XM_062843724.1"/>
</dbReference>
<keyword evidence="2" id="KW-0677">Repeat</keyword>
<dbReference type="PANTHER" id="PTHR24409">
    <property type="entry name" value="ZINC FINGER PROTEIN 142"/>
    <property type="match status" value="1"/>
</dbReference>
<dbReference type="InterPro" id="IPR012934">
    <property type="entry name" value="Znf_AD"/>
</dbReference>
<evidence type="ECO:0000259" key="8">
    <source>
        <dbReference type="PROSITE" id="PS50157"/>
    </source>
</evidence>
<keyword evidence="1 6" id="KW-0479">Metal-binding</keyword>
<evidence type="ECO:0000256" key="6">
    <source>
        <dbReference type="PROSITE-ProRule" id="PRU01263"/>
    </source>
</evidence>
<protein>
    <recommendedName>
        <fullName evidence="12">C2h2-type zn-finger protein</fullName>
    </recommendedName>
</protein>
<feature type="domain" description="C2H2-type" evidence="8">
    <location>
        <begin position="522"/>
        <end position="550"/>
    </location>
</feature>
<dbReference type="PROSITE" id="PS50157">
    <property type="entry name" value="ZINC_FINGER_C2H2_2"/>
    <property type="match status" value="8"/>
</dbReference>
<dbReference type="EnsemblMetazoa" id="AALFPA23_022598.R33532">
    <property type="protein sequence ID" value="AALFPA23_022598.P33532"/>
    <property type="gene ID" value="AALFPA23_022598"/>
</dbReference>
<feature type="domain" description="C2H2-type" evidence="8">
    <location>
        <begin position="466"/>
        <end position="493"/>
    </location>
</feature>